<dbReference type="InterPro" id="IPR045851">
    <property type="entry name" value="AMP-bd_C_sf"/>
</dbReference>
<dbReference type="PROSITE" id="PS00455">
    <property type="entry name" value="AMP_BINDING"/>
    <property type="match status" value="1"/>
</dbReference>
<dbReference type="GO" id="GO:0016405">
    <property type="term" value="F:CoA-ligase activity"/>
    <property type="evidence" value="ECO:0007669"/>
    <property type="project" value="TreeGrafter"/>
</dbReference>
<dbReference type="InterPro" id="IPR020845">
    <property type="entry name" value="AMP-binding_CS"/>
</dbReference>
<protein>
    <submittedName>
        <fullName evidence="5">Long-chain fatty acid--CoA ligase</fullName>
    </submittedName>
</protein>
<sequence length="444" mass="50461">MNINQFYSYLGSSIIEADTIYSYGELANQILQYKDELKIKIVSGDVVAILSDYSFQSISMLLALSEFPCIIVPIVNTTNSEVQNKLKAGKVTKIITFQDNEFVINNVESEGFEKVDKYKIITSKKQSGLVLFSSGTTGVPKVMVHNFSELIAKFNAPKKQKRLHFILFLLFDHIGGINTLLNCLNNGSPIIIPSNRNPEYILQLIEYRKVQVLPTSPTFLNLILMTEDLDKYDLSSLKMITYGTERMPQHILDKLKIKIPSVKFLQTFGTSETGILKTESKSSTSLFFRIIDPNYQYKIENDQLYLKSKNVVSGYINQESNQFTKEGWFATGDLVETDQEGYLKIVGRINKVINVGGQKLLPKEVEDLINQIPEVIDSTVFARDNSITGQMVCAKVVIKENVDEKEMKLIILKKCKEELEKYKVPSKLIITHSIDITNRFKKEI</sequence>
<reference evidence="5 6" key="1">
    <citation type="submission" date="2018-08" db="EMBL/GenBank/DDBJ databases">
        <title>Chryseobacterium nematophagum: a novel matrix digesting pathogen of nematodes.</title>
        <authorList>
            <person name="Page A."/>
            <person name="Roberts M."/>
            <person name="Felix M.-A."/>
            <person name="Weir W."/>
        </authorList>
    </citation>
    <scope>NUCLEOTIDE SEQUENCE [LARGE SCALE GENOMIC DNA]</scope>
    <source>
        <strain evidence="5 6">JUb275</strain>
    </source>
</reference>
<dbReference type="InterPro" id="IPR025110">
    <property type="entry name" value="AMP-bd_C"/>
</dbReference>
<dbReference type="RefSeq" id="WP_122545540.1">
    <property type="nucleotide sequence ID" value="NZ_QWIV01000005.1"/>
</dbReference>
<evidence type="ECO:0000256" key="2">
    <source>
        <dbReference type="ARBA" id="ARBA00022598"/>
    </source>
</evidence>
<dbReference type="Pfam" id="PF00501">
    <property type="entry name" value="AMP-binding"/>
    <property type="match status" value="1"/>
</dbReference>
<dbReference type="Gene3D" id="3.30.300.30">
    <property type="match status" value="1"/>
</dbReference>
<keyword evidence="2 5" id="KW-0436">Ligase</keyword>
<feature type="domain" description="AMP-binding enzyme C-terminal" evidence="4">
    <location>
        <begin position="364"/>
        <end position="441"/>
    </location>
</feature>
<dbReference type="AlphaFoldDB" id="A0A3M7LGR1"/>
<evidence type="ECO:0000259" key="3">
    <source>
        <dbReference type="Pfam" id="PF00501"/>
    </source>
</evidence>
<dbReference type="PANTHER" id="PTHR24096">
    <property type="entry name" value="LONG-CHAIN-FATTY-ACID--COA LIGASE"/>
    <property type="match status" value="1"/>
</dbReference>
<organism evidence="5 6">
    <name type="scientific">Chryseobacterium nematophagum</name>
    <dbReference type="NCBI Taxonomy" id="2305228"/>
    <lineage>
        <taxon>Bacteria</taxon>
        <taxon>Pseudomonadati</taxon>
        <taxon>Bacteroidota</taxon>
        <taxon>Flavobacteriia</taxon>
        <taxon>Flavobacteriales</taxon>
        <taxon>Weeksellaceae</taxon>
        <taxon>Chryseobacterium group</taxon>
        <taxon>Chryseobacterium</taxon>
    </lineage>
</organism>
<evidence type="ECO:0000313" key="5">
    <source>
        <dbReference type="EMBL" id="RMZ60732.1"/>
    </source>
</evidence>
<dbReference type="SUPFAM" id="SSF56801">
    <property type="entry name" value="Acetyl-CoA synthetase-like"/>
    <property type="match status" value="1"/>
</dbReference>
<comment type="caution">
    <text evidence="5">The sequence shown here is derived from an EMBL/GenBank/DDBJ whole genome shotgun (WGS) entry which is preliminary data.</text>
</comment>
<dbReference type="Pfam" id="PF13193">
    <property type="entry name" value="AMP-binding_C"/>
    <property type="match status" value="1"/>
</dbReference>
<dbReference type="CDD" id="cd04433">
    <property type="entry name" value="AFD_class_I"/>
    <property type="match status" value="1"/>
</dbReference>
<keyword evidence="6" id="KW-1185">Reference proteome</keyword>
<evidence type="ECO:0000259" key="4">
    <source>
        <dbReference type="Pfam" id="PF13193"/>
    </source>
</evidence>
<dbReference type="Proteomes" id="UP000267524">
    <property type="component" value="Unassembled WGS sequence"/>
</dbReference>
<evidence type="ECO:0000256" key="1">
    <source>
        <dbReference type="ARBA" id="ARBA00006432"/>
    </source>
</evidence>
<dbReference type="EMBL" id="QWIV01000005">
    <property type="protein sequence ID" value="RMZ60732.1"/>
    <property type="molecule type" value="Genomic_DNA"/>
</dbReference>
<dbReference type="InterPro" id="IPR042099">
    <property type="entry name" value="ANL_N_sf"/>
</dbReference>
<feature type="domain" description="AMP-dependent synthetase/ligase" evidence="3">
    <location>
        <begin position="18"/>
        <end position="278"/>
    </location>
</feature>
<evidence type="ECO:0000313" key="6">
    <source>
        <dbReference type="Proteomes" id="UP000267524"/>
    </source>
</evidence>
<accession>A0A3M7LGR1</accession>
<name>A0A3M7LGR1_9FLAO</name>
<dbReference type="PANTHER" id="PTHR24096:SF149">
    <property type="entry name" value="AMP-BINDING DOMAIN-CONTAINING PROTEIN-RELATED"/>
    <property type="match status" value="1"/>
</dbReference>
<proteinExistence type="inferred from homology"/>
<comment type="similarity">
    <text evidence="1">Belongs to the ATP-dependent AMP-binding enzyme family.</text>
</comment>
<dbReference type="Gene3D" id="3.40.50.12780">
    <property type="entry name" value="N-terminal domain of ligase-like"/>
    <property type="match status" value="1"/>
</dbReference>
<dbReference type="InterPro" id="IPR000873">
    <property type="entry name" value="AMP-dep_synth/lig_dom"/>
</dbReference>
<gene>
    <name evidence="5" type="ORF">D1632_01775</name>
</gene>